<evidence type="ECO:0000313" key="2">
    <source>
        <dbReference type="Proteomes" id="UP001165960"/>
    </source>
</evidence>
<keyword evidence="2" id="KW-1185">Reference proteome</keyword>
<organism evidence="1 2">
    <name type="scientific">Entomophthora muscae</name>
    <dbReference type="NCBI Taxonomy" id="34485"/>
    <lineage>
        <taxon>Eukaryota</taxon>
        <taxon>Fungi</taxon>
        <taxon>Fungi incertae sedis</taxon>
        <taxon>Zoopagomycota</taxon>
        <taxon>Entomophthoromycotina</taxon>
        <taxon>Entomophthoromycetes</taxon>
        <taxon>Entomophthorales</taxon>
        <taxon>Entomophthoraceae</taxon>
        <taxon>Entomophthora</taxon>
    </lineage>
</organism>
<sequence>MLASQLEIDDSWTVIKFGGTETVNFIKEIRGVVQKVQSKARVAVVCSTLGSSDDAGGASSRFARLAEEVLLQESHVPEIIKEILEDHIALAQQVISSPEILSKLRKQLESDCSVLELFLRALSVIKEISPHAKDVIVGTGTKLTCHIVAAALLYQGHSAELVNLESMYSPDLAEPDNVHLDHLSIRIRKTIENCTAAIPVIVGFFGVAPLGNSVECNYSEVAATLVAVSLGALELQIWKEVNGFFTTNLTRMPSTIGPIQADVSTLSNHEVNDSFTQVMGTCFDIPVSFPSSETLPSCHGKSSLRSTAITIKENVSILNIHKSNSHNLASVFHTLDLHRVTVDLIATSEGHISIAISSPSDLSPLITKLGESGKVRHQMCIIRLAGRRMRKAMGAAARMLSALARAKIQVEMVSQASSNLNLSCVIHQSYSILALAEIQNACYNT</sequence>
<name>A0ACC2SA28_9FUNG</name>
<reference evidence="1" key="1">
    <citation type="submission" date="2022-04" db="EMBL/GenBank/DDBJ databases">
        <title>Genome of the entomopathogenic fungus Entomophthora muscae.</title>
        <authorList>
            <person name="Elya C."/>
            <person name="Lovett B.R."/>
            <person name="Lee E."/>
            <person name="Macias A.M."/>
            <person name="Hajek A.E."/>
            <person name="De Bivort B.L."/>
            <person name="Kasson M.T."/>
            <person name="De Fine Licht H.H."/>
            <person name="Stajich J.E."/>
        </authorList>
    </citation>
    <scope>NUCLEOTIDE SEQUENCE</scope>
    <source>
        <strain evidence="1">Berkeley</strain>
    </source>
</reference>
<keyword evidence="1" id="KW-0808">Transferase</keyword>
<evidence type="ECO:0000313" key="1">
    <source>
        <dbReference type="EMBL" id="KAJ9058971.1"/>
    </source>
</evidence>
<dbReference type="Proteomes" id="UP001165960">
    <property type="component" value="Unassembled WGS sequence"/>
</dbReference>
<gene>
    <name evidence="1" type="primary">HOM3_1</name>
    <name evidence="1" type="ORF">DSO57_1007054</name>
</gene>
<accession>A0ACC2SA28</accession>
<dbReference type="EMBL" id="QTSX02005700">
    <property type="protein sequence ID" value="KAJ9058971.1"/>
    <property type="molecule type" value="Genomic_DNA"/>
</dbReference>
<dbReference type="EC" id="2.7.2.4" evidence="1"/>
<proteinExistence type="predicted"/>
<protein>
    <submittedName>
        <fullName evidence="1">Aspartokinase</fullName>
        <ecNumber evidence="1">2.7.2.4</ecNumber>
    </submittedName>
</protein>
<comment type="caution">
    <text evidence="1">The sequence shown here is derived from an EMBL/GenBank/DDBJ whole genome shotgun (WGS) entry which is preliminary data.</text>
</comment>